<sequence>MLPARVALPAAIGILVLGLIVTLATGGRAEKLQTAMSQTLAGEGAALGLKVAAIHVQGASPAAERSIRAALGVQPGDPIMGASLSDLRARVLQVGWVKDAQVVRLLPDTLVIAVQQRDTLAVWQRNRRMVVIDGSGAVIPEADPGRFPELPLIVGAGANDSTALRILPAIAQRPGLRDRLEALVRVDERRWDLRLKDGSLIQLPAVDEESALIQLDQLEERQQILTLGFSRIDLREPGMVAVRPRETQTAAVTAPLVADGV</sequence>
<comment type="function">
    <text evidence="9">Essential cell division protein.</text>
</comment>
<dbReference type="EMBL" id="JAUSVS010000001">
    <property type="protein sequence ID" value="MDQ0462272.1"/>
    <property type="molecule type" value="Genomic_DNA"/>
</dbReference>
<keyword evidence="5 9" id="KW-0812">Transmembrane</keyword>
<evidence type="ECO:0000256" key="1">
    <source>
        <dbReference type="ARBA" id="ARBA00004370"/>
    </source>
</evidence>
<feature type="domain" description="POTRA" evidence="10">
    <location>
        <begin position="49"/>
        <end position="117"/>
    </location>
</feature>
<keyword evidence="6 9" id="KW-1133">Transmembrane helix</keyword>
<evidence type="ECO:0000256" key="3">
    <source>
        <dbReference type="ARBA" id="ARBA00022519"/>
    </source>
</evidence>
<evidence type="ECO:0000313" key="11">
    <source>
        <dbReference type="EMBL" id="MDQ0462272.1"/>
    </source>
</evidence>
<keyword evidence="2 9" id="KW-1003">Cell membrane</keyword>
<dbReference type="Pfam" id="PF08478">
    <property type="entry name" value="POTRA_1"/>
    <property type="match status" value="1"/>
</dbReference>
<evidence type="ECO:0000256" key="7">
    <source>
        <dbReference type="ARBA" id="ARBA00023136"/>
    </source>
</evidence>
<dbReference type="PROSITE" id="PS51779">
    <property type="entry name" value="POTRA"/>
    <property type="match status" value="1"/>
</dbReference>
<dbReference type="HAMAP" id="MF_00911">
    <property type="entry name" value="FtsQ_subfam"/>
    <property type="match status" value="1"/>
</dbReference>
<dbReference type="Proteomes" id="UP001228905">
    <property type="component" value="Unassembled WGS sequence"/>
</dbReference>
<evidence type="ECO:0000256" key="8">
    <source>
        <dbReference type="ARBA" id="ARBA00023306"/>
    </source>
</evidence>
<dbReference type="InterPro" id="IPR034746">
    <property type="entry name" value="POTRA"/>
</dbReference>
<evidence type="ECO:0000256" key="5">
    <source>
        <dbReference type="ARBA" id="ARBA00022692"/>
    </source>
</evidence>
<evidence type="ECO:0000256" key="4">
    <source>
        <dbReference type="ARBA" id="ARBA00022618"/>
    </source>
</evidence>
<evidence type="ECO:0000256" key="6">
    <source>
        <dbReference type="ARBA" id="ARBA00022989"/>
    </source>
</evidence>
<proteinExistence type="inferred from homology"/>
<evidence type="ECO:0000256" key="9">
    <source>
        <dbReference type="HAMAP-Rule" id="MF_00911"/>
    </source>
</evidence>
<comment type="similarity">
    <text evidence="9">Belongs to the FtsQ/DivIB family. FtsQ subfamily.</text>
</comment>
<gene>
    <name evidence="9" type="primary">ftsQ</name>
    <name evidence="11" type="ORF">QO010_000020</name>
</gene>
<dbReference type="RefSeq" id="WP_307344444.1">
    <property type="nucleotide sequence ID" value="NZ_JAUSVS010000001.1"/>
</dbReference>
<comment type="caution">
    <text evidence="11">The sequence shown here is derived from an EMBL/GenBank/DDBJ whole genome shotgun (WGS) entry which is preliminary data.</text>
</comment>
<dbReference type="Gene3D" id="3.10.20.310">
    <property type="entry name" value="membrane protein fhac"/>
    <property type="match status" value="1"/>
</dbReference>
<reference evidence="11 12" key="1">
    <citation type="submission" date="2023-07" db="EMBL/GenBank/DDBJ databases">
        <title>Genomic Encyclopedia of Type Strains, Phase IV (KMG-IV): sequencing the most valuable type-strain genomes for metagenomic binning, comparative biology and taxonomic classification.</title>
        <authorList>
            <person name="Goeker M."/>
        </authorList>
    </citation>
    <scope>NUCLEOTIDE SEQUENCE [LARGE SCALE GENOMIC DNA]</scope>
    <source>
        <strain evidence="11 12">DSM 18695</strain>
    </source>
</reference>
<dbReference type="PANTHER" id="PTHR35851">
    <property type="entry name" value="CELL DIVISION PROTEIN FTSQ"/>
    <property type="match status" value="1"/>
</dbReference>
<organism evidence="11 12">
    <name type="scientific">Caulobacter ginsengisoli</name>
    <dbReference type="NCBI Taxonomy" id="400775"/>
    <lineage>
        <taxon>Bacteria</taxon>
        <taxon>Pseudomonadati</taxon>
        <taxon>Pseudomonadota</taxon>
        <taxon>Alphaproteobacteria</taxon>
        <taxon>Caulobacterales</taxon>
        <taxon>Caulobacteraceae</taxon>
        <taxon>Caulobacter</taxon>
    </lineage>
</organism>
<comment type="subcellular location">
    <subcellularLocation>
        <location evidence="9">Cell inner membrane</location>
        <topology evidence="9">Single-pass type II membrane protein</topology>
    </subcellularLocation>
    <subcellularLocation>
        <location evidence="1">Membrane</location>
    </subcellularLocation>
    <text evidence="9">Localizes to the division septum.</text>
</comment>
<keyword evidence="3 9" id="KW-0997">Cell inner membrane</keyword>
<evidence type="ECO:0000259" key="10">
    <source>
        <dbReference type="PROSITE" id="PS51779"/>
    </source>
</evidence>
<evidence type="ECO:0000313" key="12">
    <source>
        <dbReference type="Proteomes" id="UP001228905"/>
    </source>
</evidence>
<dbReference type="PANTHER" id="PTHR35851:SF1">
    <property type="entry name" value="CELL DIVISION PROTEIN FTSQ"/>
    <property type="match status" value="1"/>
</dbReference>
<dbReference type="InterPro" id="IPR005548">
    <property type="entry name" value="Cell_div_FtsQ/DivIB_C"/>
</dbReference>
<accession>A0ABU0IMU2</accession>
<evidence type="ECO:0000256" key="2">
    <source>
        <dbReference type="ARBA" id="ARBA00022475"/>
    </source>
</evidence>
<dbReference type="InterPro" id="IPR026579">
    <property type="entry name" value="FtsQ"/>
</dbReference>
<dbReference type="GO" id="GO:0051301">
    <property type="term" value="P:cell division"/>
    <property type="evidence" value="ECO:0007669"/>
    <property type="project" value="UniProtKB-KW"/>
</dbReference>
<protein>
    <recommendedName>
        <fullName evidence="9">Cell division protein FtsQ</fullName>
    </recommendedName>
</protein>
<dbReference type="InterPro" id="IPR013685">
    <property type="entry name" value="POTRA_FtsQ_type"/>
</dbReference>
<keyword evidence="12" id="KW-1185">Reference proteome</keyword>
<name>A0ABU0IMU2_9CAUL</name>
<keyword evidence="8 9" id="KW-0131">Cell cycle</keyword>
<keyword evidence="4 9" id="KW-0132">Cell division</keyword>
<keyword evidence="7 9" id="KW-0472">Membrane</keyword>
<dbReference type="Pfam" id="PF03799">
    <property type="entry name" value="FtsQ_DivIB_C"/>
    <property type="match status" value="1"/>
</dbReference>